<evidence type="ECO:0000256" key="2">
    <source>
        <dbReference type="SAM" id="Phobius"/>
    </source>
</evidence>
<feature type="compositionally biased region" description="Polar residues" evidence="1">
    <location>
        <begin position="343"/>
        <end position="353"/>
    </location>
</feature>
<reference evidence="3 4" key="1">
    <citation type="journal article" date="2023" name="G3 (Bethesda)">
        <title>A chromosome-level genome assembly of Zasmidium syzygii isolated from banana leaves.</title>
        <authorList>
            <person name="van Westerhoven A.C."/>
            <person name="Mehrabi R."/>
            <person name="Talebi R."/>
            <person name="Steentjes M.B.F."/>
            <person name="Corcolon B."/>
            <person name="Chong P.A."/>
            <person name="Kema G.H.J."/>
            <person name="Seidl M.F."/>
        </authorList>
    </citation>
    <scope>NUCLEOTIDE SEQUENCE [LARGE SCALE GENOMIC DNA]</scope>
    <source>
        <strain evidence="3 4">P124</strain>
    </source>
</reference>
<feature type="compositionally biased region" description="Polar residues" evidence="1">
    <location>
        <begin position="93"/>
        <end position="110"/>
    </location>
</feature>
<accession>A0ABR0F3N5</accession>
<comment type="caution">
    <text evidence="3">The sequence shown here is derived from an EMBL/GenBank/DDBJ whole genome shotgun (WGS) entry which is preliminary data.</text>
</comment>
<evidence type="ECO:0000313" key="3">
    <source>
        <dbReference type="EMBL" id="KAK4508325.1"/>
    </source>
</evidence>
<evidence type="ECO:0000313" key="4">
    <source>
        <dbReference type="Proteomes" id="UP001305779"/>
    </source>
</evidence>
<proteinExistence type="predicted"/>
<evidence type="ECO:0000256" key="1">
    <source>
        <dbReference type="SAM" id="MobiDB-lite"/>
    </source>
</evidence>
<keyword evidence="2" id="KW-0472">Membrane</keyword>
<feature type="region of interest" description="Disordered" evidence="1">
    <location>
        <begin position="220"/>
        <end position="274"/>
    </location>
</feature>
<feature type="transmembrane region" description="Helical" evidence="2">
    <location>
        <begin position="14"/>
        <end position="35"/>
    </location>
</feature>
<feature type="region of interest" description="Disordered" evidence="1">
    <location>
        <begin position="404"/>
        <end position="458"/>
    </location>
</feature>
<dbReference type="Proteomes" id="UP001305779">
    <property type="component" value="Unassembled WGS sequence"/>
</dbReference>
<dbReference type="PANTHER" id="PTHR40623:SF2">
    <property type="entry name" value="INTEGRAL MEMBRANE PROTEIN"/>
    <property type="match status" value="1"/>
</dbReference>
<feature type="region of interest" description="Disordered" evidence="1">
    <location>
        <begin position="91"/>
        <end position="113"/>
    </location>
</feature>
<feature type="region of interest" description="Disordered" evidence="1">
    <location>
        <begin position="56"/>
        <end position="75"/>
    </location>
</feature>
<dbReference type="PANTHER" id="PTHR40623">
    <property type="entry name" value="INTEGRAL MEMBRANE PROTEIN"/>
    <property type="match status" value="1"/>
</dbReference>
<protein>
    <submittedName>
        <fullName evidence="3">Uncharacterized protein</fullName>
    </submittedName>
</protein>
<name>A0ABR0F3N5_ZASCE</name>
<keyword evidence="2" id="KW-0812">Transmembrane</keyword>
<organism evidence="3 4">
    <name type="scientific">Zasmidium cellare</name>
    <name type="common">Wine cellar mold</name>
    <name type="synonym">Racodium cellare</name>
    <dbReference type="NCBI Taxonomy" id="395010"/>
    <lineage>
        <taxon>Eukaryota</taxon>
        <taxon>Fungi</taxon>
        <taxon>Dikarya</taxon>
        <taxon>Ascomycota</taxon>
        <taxon>Pezizomycotina</taxon>
        <taxon>Dothideomycetes</taxon>
        <taxon>Dothideomycetidae</taxon>
        <taxon>Mycosphaerellales</taxon>
        <taxon>Mycosphaerellaceae</taxon>
        <taxon>Zasmidium</taxon>
    </lineage>
</organism>
<feature type="compositionally biased region" description="Polar residues" evidence="1">
    <location>
        <begin position="429"/>
        <end position="442"/>
    </location>
</feature>
<gene>
    <name evidence="3" type="ORF">PRZ48_002063</name>
</gene>
<keyword evidence="4" id="KW-1185">Reference proteome</keyword>
<keyword evidence="2" id="KW-1133">Transmembrane helix</keyword>
<feature type="region of interest" description="Disordered" evidence="1">
    <location>
        <begin position="471"/>
        <end position="526"/>
    </location>
</feature>
<feature type="region of interest" description="Disordered" evidence="1">
    <location>
        <begin position="325"/>
        <end position="362"/>
    </location>
</feature>
<feature type="region of interest" description="Disordered" evidence="1">
    <location>
        <begin position="132"/>
        <end position="198"/>
    </location>
</feature>
<feature type="compositionally biased region" description="Low complexity" evidence="1">
    <location>
        <begin position="236"/>
        <end position="248"/>
    </location>
</feature>
<dbReference type="EMBL" id="JAXOVC010000001">
    <property type="protein sequence ID" value="KAK4508325.1"/>
    <property type="molecule type" value="Genomic_DNA"/>
</dbReference>
<sequence length="526" mass="57172">MAQFFIDWATWQKLVFILACAIVVTVALGGAKLGYTHWKLRKYVALAEKERQEQALQRSMSQRQRTAEQEGAAVPFGIRAIEGGEEVEGVWNASRNNTPDPGSRNSSRASSVWDHVPRKDYKVDLEKQAEMIQLHDRSGSNSTTGTARPPSSGFDRAVSAERLPSSHASRDSSPDNPIAKPARTRHPPSSLTKFSGHPYVLRQDSATSTLHALEALYQASGPMNDSDETGNDKYDSNTSSNQSSNGTTDTEPIAASAPRLLNQQARPREKSHELDLMHHNRISQAAETGQLAPRVRRPGFSGEWASIATSGLPATNSELGDYFTQHRTRSPSPGEGGTRLMKVSSNTSPTSPKIESLPPAVRRSSMPNVTPFTQFCQTAPPSPLPEGYRPVSADSNLTIRPRLDSHDSFVSAPSSPIKTSPVELPAHVPSQTDTDTKSQPQRKSFEHRASSVIRGHGTGFEILKPGTFTVSLPGEQALDGPPVSLQNSSRPRSSSADSRRKLLRKKRRPSGDEGPLTGRGSRASVI</sequence>